<keyword evidence="2" id="KW-1185">Reference proteome</keyword>
<sequence length="128" mass="14531">MINNIDLTNLIGESQSSNELTKEQFFNTYFSKVDLMVYLRKLTSKNKQELVVIFKTISEVGNFEVSPFVREDKAGSLYKMLRLRKARGTSELKLVLGGKIDQFIDDYIDGKISPKFTLVELVEAAKAA</sequence>
<accession>A0A2S5A3M5</accession>
<comment type="caution">
    <text evidence="1">The sequence shown here is derived from an EMBL/GenBank/DDBJ whole genome shotgun (WGS) entry which is preliminary data.</text>
</comment>
<evidence type="ECO:0000313" key="2">
    <source>
        <dbReference type="Proteomes" id="UP000236893"/>
    </source>
</evidence>
<reference evidence="1 2" key="1">
    <citation type="submission" date="2018-01" db="EMBL/GenBank/DDBJ databases">
        <authorList>
            <person name="Gaut B.S."/>
            <person name="Morton B.R."/>
            <person name="Clegg M.T."/>
            <person name="Duvall M.R."/>
        </authorList>
    </citation>
    <scope>NUCLEOTIDE SEQUENCE [LARGE SCALE GENOMIC DNA]</scope>
    <source>
        <strain evidence="1 2">HR-AV</strain>
    </source>
</reference>
<proteinExistence type="predicted"/>
<gene>
    <name evidence="1" type="ORF">C3K47_08795</name>
</gene>
<name>A0A2S5A3M5_9SPHI</name>
<dbReference type="Proteomes" id="UP000236893">
    <property type="component" value="Unassembled WGS sequence"/>
</dbReference>
<protein>
    <submittedName>
        <fullName evidence="1">Uncharacterized protein</fullName>
    </submittedName>
</protein>
<dbReference type="EMBL" id="PQVF01000005">
    <property type="protein sequence ID" value="POY37145.1"/>
    <property type="molecule type" value="Genomic_DNA"/>
</dbReference>
<organism evidence="1 2">
    <name type="scientific">Solitalea longa</name>
    <dbReference type="NCBI Taxonomy" id="2079460"/>
    <lineage>
        <taxon>Bacteria</taxon>
        <taxon>Pseudomonadati</taxon>
        <taxon>Bacteroidota</taxon>
        <taxon>Sphingobacteriia</taxon>
        <taxon>Sphingobacteriales</taxon>
        <taxon>Sphingobacteriaceae</taxon>
        <taxon>Solitalea</taxon>
    </lineage>
</organism>
<evidence type="ECO:0000313" key="1">
    <source>
        <dbReference type="EMBL" id="POY37145.1"/>
    </source>
</evidence>
<dbReference type="RefSeq" id="WP_103788755.1">
    <property type="nucleotide sequence ID" value="NZ_PQVF01000005.1"/>
</dbReference>
<dbReference type="AlphaFoldDB" id="A0A2S5A3M5"/>